<evidence type="ECO:0000313" key="2">
    <source>
        <dbReference type="Proteomes" id="UP000605676"/>
    </source>
</evidence>
<evidence type="ECO:0000313" key="1">
    <source>
        <dbReference type="EMBL" id="MBK3519719.1"/>
    </source>
</evidence>
<keyword evidence="2" id="KW-1185">Reference proteome</keyword>
<dbReference type="EMBL" id="JAENRR010000087">
    <property type="protein sequence ID" value="MBK3519719.1"/>
    <property type="molecule type" value="Genomic_DNA"/>
</dbReference>
<accession>A0ABS1HPW5</accession>
<gene>
    <name evidence="1" type="ORF">JIV24_20430</name>
</gene>
<reference evidence="1 2" key="1">
    <citation type="submission" date="2021-01" db="EMBL/GenBank/DDBJ databases">
        <title>Carboxyliciviraga sp.nov., isolated from coastal sediments.</title>
        <authorList>
            <person name="Lu D."/>
            <person name="Zhang T."/>
        </authorList>
    </citation>
    <scope>NUCLEOTIDE SEQUENCE [LARGE SCALE GENOMIC DNA]</scope>
    <source>
        <strain evidence="1 2">N1Y132</strain>
    </source>
</reference>
<proteinExistence type="predicted"/>
<sequence length="355" mass="41411">MAKKITLNKDHSLKLLCKELYKQMGFCTHYEVLLRTKSYISSYKTHDISDIDVLGYKFNSDLSLFKIGSECKSGESSALEELFKFLGVFDYYKLDRGYLIKSKIHQNAREVAIKNGIRCFTEAEIRQLLLGFGIDIEKKLSIENAKYLKLTRSLASFKEKNDKLIEYLKFDFWNKEDWKNIHNIIHLFSNPSSNLLFKDQEVKSSEKQVFYHTLELFSYSLLFIIGQSMVLNYSDVKSSINNSLYGGAESLNEKRKIHDLVSQATSNNDSFEPNWHSDLINISTRLSESTYASSKIPEMIQYIIENSFYESKVSIKSEDIKDFPDLTRKFTQDLMHFLTKHCGLEKEIFEDFMKL</sequence>
<name>A0ABS1HPW5_9BACT</name>
<protein>
    <recommendedName>
        <fullName evidence="3">Restriction endonuclease type IV Mrr domain-containing protein</fullName>
    </recommendedName>
</protein>
<organism evidence="1 2">
    <name type="scientific">Carboxylicivirga marina</name>
    <dbReference type="NCBI Taxonomy" id="2800988"/>
    <lineage>
        <taxon>Bacteria</taxon>
        <taxon>Pseudomonadati</taxon>
        <taxon>Bacteroidota</taxon>
        <taxon>Bacteroidia</taxon>
        <taxon>Marinilabiliales</taxon>
        <taxon>Marinilabiliaceae</taxon>
        <taxon>Carboxylicivirga</taxon>
    </lineage>
</organism>
<comment type="caution">
    <text evidence="1">The sequence shown here is derived from an EMBL/GenBank/DDBJ whole genome shotgun (WGS) entry which is preliminary data.</text>
</comment>
<dbReference type="RefSeq" id="WP_200466938.1">
    <property type="nucleotide sequence ID" value="NZ_JAENRR010000087.1"/>
</dbReference>
<dbReference type="Proteomes" id="UP000605676">
    <property type="component" value="Unassembled WGS sequence"/>
</dbReference>
<evidence type="ECO:0008006" key="3">
    <source>
        <dbReference type="Google" id="ProtNLM"/>
    </source>
</evidence>